<evidence type="ECO:0000313" key="1">
    <source>
        <dbReference type="EMBL" id="KAH0467486.1"/>
    </source>
</evidence>
<evidence type="ECO:0000313" key="2">
    <source>
        <dbReference type="Proteomes" id="UP000775213"/>
    </source>
</evidence>
<sequence>MTFNPQKCSRNLSIKKYVGASVKTLPPSFWETLLPQVFKTFWMPKVKDLKSKLNGNDKC</sequence>
<dbReference type="EMBL" id="JAGFBR010000005">
    <property type="protein sequence ID" value="KAH0467486.1"/>
    <property type="molecule type" value="Genomic_DNA"/>
</dbReference>
<proteinExistence type="predicted"/>
<organism evidence="1 2">
    <name type="scientific">Dendrobium chrysotoxum</name>
    <name type="common">Orchid</name>
    <dbReference type="NCBI Taxonomy" id="161865"/>
    <lineage>
        <taxon>Eukaryota</taxon>
        <taxon>Viridiplantae</taxon>
        <taxon>Streptophyta</taxon>
        <taxon>Embryophyta</taxon>
        <taxon>Tracheophyta</taxon>
        <taxon>Spermatophyta</taxon>
        <taxon>Magnoliopsida</taxon>
        <taxon>Liliopsida</taxon>
        <taxon>Asparagales</taxon>
        <taxon>Orchidaceae</taxon>
        <taxon>Epidendroideae</taxon>
        <taxon>Malaxideae</taxon>
        <taxon>Dendrobiinae</taxon>
        <taxon>Dendrobium</taxon>
    </lineage>
</organism>
<name>A0AAV7HEQ7_DENCH</name>
<gene>
    <name evidence="1" type="ORF">IEQ34_004724</name>
</gene>
<protein>
    <submittedName>
        <fullName evidence="1">Uncharacterized protein</fullName>
    </submittedName>
</protein>
<dbReference type="AlphaFoldDB" id="A0AAV7HEQ7"/>
<accession>A0AAV7HEQ7</accession>
<keyword evidence="2" id="KW-1185">Reference proteome</keyword>
<reference evidence="1 2" key="1">
    <citation type="journal article" date="2021" name="Hortic Res">
        <title>Chromosome-scale assembly of the Dendrobium chrysotoxum genome enhances the understanding of orchid evolution.</title>
        <authorList>
            <person name="Zhang Y."/>
            <person name="Zhang G.Q."/>
            <person name="Zhang D."/>
            <person name="Liu X.D."/>
            <person name="Xu X.Y."/>
            <person name="Sun W.H."/>
            <person name="Yu X."/>
            <person name="Zhu X."/>
            <person name="Wang Z.W."/>
            <person name="Zhao X."/>
            <person name="Zhong W.Y."/>
            <person name="Chen H."/>
            <person name="Yin W.L."/>
            <person name="Huang T."/>
            <person name="Niu S.C."/>
            <person name="Liu Z.J."/>
        </authorList>
    </citation>
    <scope>NUCLEOTIDE SEQUENCE [LARGE SCALE GENOMIC DNA]</scope>
    <source>
        <strain evidence="1">Lindl</strain>
    </source>
</reference>
<dbReference type="Proteomes" id="UP000775213">
    <property type="component" value="Unassembled WGS sequence"/>
</dbReference>
<comment type="caution">
    <text evidence="1">The sequence shown here is derived from an EMBL/GenBank/DDBJ whole genome shotgun (WGS) entry which is preliminary data.</text>
</comment>